<dbReference type="CDD" id="cd17328">
    <property type="entry name" value="MFS_spinster_like"/>
    <property type="match status" value="1"/>
</dbReference>
<keyword evidence="3" id="KW-0812">Transmembrane</keyword>
<evidence type="ECO:0000256" key="3">
    <source>
        <dbReference type="ARBA" id="ARBA00022692"/>
    </source>
</evidence>
<accession>A0A2A6C885</accession>
<evidence type="ECO:0000313" key="8">
    <source>
        <dbReference type="Proteomes" id="UP000005239"/>
    </source>
</evidence>
<dbReference type="SUPFAM" id="SSF103473">
    <property type="entry name" value="MFS general substrate transporter"/>
    <property type="match status" value="1"/>
</dbReference>
<dbReference type="GO" id="GO:0022857">
    <property type="term" value="F:transmembrane transporter activity"/>
    <property type="evidence" value="ECO:0000318"/>
    <property type="project" value="GO_Central"/>
</dbReference>
<dbReference type="InterPro" id="IPR036259">
    <property type="entry name" value="MFS_trans_sf"/>
</dbReference>
<evidence type="ECO:0000256" key="6">
    <source>
        <dbReference type="ARBA" id="ARBA00024338"/>
    </source>
</evidence>
<evidence type="ECO:0000256" key="1">
    <source>
        <dbReference type="ARBA" id="ARBA00004141"/>
    </source>
</evidence>
<evidence type="ECO:0000256" key="5">
    <source>
        <dbReference type="ARBA" id="ARBA00023136"/>
    </source>
</evidence>
<reference evidence="8" key="1">
    <citation type="journal article" date="2008" name="Nat. Genet.">
        <title>The Pristionchus pacificus genome provides a unique perspective on nematode lifestyle and parasitism.</title>
        <authorList>
            <person name="Dieterich C."/>
            <person name="Clifton S.W."/>
            <person name="Schuster L.N."/>
            <person name="Chinwalla A."/>
            <person name="Delehaunty K."/>
            <person name="Dinkelacker I."/>
            <person name="Fulton L."/>
            <person name="Fulton R."/>
            <person name="Godfrey J."/>
            <person name="Minx P."/>
            <person name="Mitreva M."/>
            <person name="Roeseler W."/>
            <person name="Tian H."/>
            <person name="Witte H."/>
            <person name="Yang S.P."/>
            <person name="Wilson R.K."/>
            <person name="Sommer R.J."/>
        </authorList>
    </citation>
    <scope>NUCLEOTIDE SEQUENCE [LARGE SCALE GENOMIC DNA]</scope>
    <source>
        <strain evidence="8">PS312</strain>
    </source>
</reference>
<proteinExistence type="inferred from homology"/>
<gene>
    <name evidence="7" type="primary">WBGene00116134</name>
</gene>
<dbReference type="PROSITE" id="PS50850">
    <property type="entry name" value="MFS"/>
    <property type="match status" value="1"/>
</dbReference>
<keyword evidence="2" id="KW-0813">Transport</keyword>
<keyword evidence="5" id="KW-0472">Membrane</keyword>
<name>A0A2A6C885_PRIPA</name>
<accession>A0A8R1UGI5</accession>
<keyword evidence="8" id="KW-1185">Reference proteome</keyword>
<sequence length="513" mass="55860">MGFRQLVGQGPPISGRDQPQWRRVLSVLLLTLLAFLNLADRFSLAGVLVRIQEFYAINDSMAGLLQTVYILAYVGFSLLVAVLGDRMNRKWLILIANSAWVGLMIASSFVPESAFGAFMALRSLLSCGNAFTNGLVIALIGDWFEDRSRGYAMMVYYWSLPVGSSIGIIVSSVLVEAGVHWQWILRICPVLGAVVLVLILCFVQEPLRGGMESDPAALGASPTTIAGIWSDVKAIFRVKSYLSVVLAMAANNFVLVSAAWWTPLLVLQALAFQSAESGATTFHGQSYSLIQTLIGVVIAFGGIAGGSLAVWIAQNWKEGRMCFSRIQTVRAFPLVGAIGSLFAFPSAMLLQPSLGWDIFLVYFLNFYNSVLPSGNPVMAMDVLMEVIPSSRRASATSILYVFAFLLGDCPGPYIAGSISDAIRAGKEDPESRFYALVNALYATSSLFSVCIAAFFAAAYFMKNERLSSPTEDKVPVVIEDDVEMTKLPEKVNVLGIEERPGDRRRDDHTASDE</sequence>
<evidence type="ECO:0000256" key="2">
    <source>
        <dbReference type="ARBA" id="ARBA00022448"/>
    </source>
</evidence>
<comment type="similarity">
    <text evidence="6">Belongs to the major facilitator superfamily. Spinster (TC 2.A.1.49) family.</text>
</comment>
<dbReference type="GO" id="GO:0016020">
    <property type="term" value="C:membrane"/>
    <property type="evidence" value="ECO:0000318"/>
    <property type="project" value="GO_Central"/>
</dbReference>
<organism evidence="7 8">
    <name type="scientific">Pristionchus pacificus</name>
    <name type="common">Parasitic nematode worm</name>
    <dbReference type="NCBI Taxonomy" id="54126"/>
    <lineage>
        <taxon>Eukaryota</taxon>
        <taxon>Metazoa</taxon>
        <taxon>Ecdysozoa</taxon>
        <taxon>Nematoda</taxon>
        <taxon>Chromadorea</taxon>
        <taxon>Rhabditida</taxon>
        <taxon>Rhabditina</taxon>
        <taxon>Diplogasteromorpha</taxon>
        <taxon>Diplogasteroidea</taxon>
        <taxon>Neodiplogasteridae</taxon>
        <taxon>Pristionchus</taxon>
    </lineage>
</organism>
<dbReference type="InterPro" id="IPR044770">
    <property type="entry name" value="MFS_spinster-like"/>
</dbReference>
<dbReference type="Gene3D" id="1.20.1250.20">
    <property type="entry name" value="MFS general substrate transporter like domains"/>
    <property type="match status" value="1"/>
</dbReference>
<dbReference type="EnsemblMetazoa" id="PPA26580.1">
    <property type="protein sequence ID" value="PPA26580.1"/>
    <property type="gene ID" value="WBGene00116134"/>
</dbReference>
<comment type="subcellular location">
    <subcellularLocation>
        <location evidence="1">Membrane</location>
        <topology evidence="1">Multi-pass membrane protein</topology>
    </subcellularLocation>
</comment>
<dbReference type="AlphaFoldDB" id="A0A2A6C885"/>
<dbReference type="OrthoDB" id="6770063at2759"/>
<reference evidence="7" key="2">
    <citation type="submission" date="2022-06" db="UniProtKB">
        <authorList>
            <consortium name="EnsemblMetazoa"/>
        </authorList>
    </citation>
    <scope>IDENTIFICATION</scope>
    <source>
        <strain evidence="7">PS312</strain>
    </source>
</reference>
<dbReference type="PANTHER" id="PTHR23505:SF79">
    <property type="entry name" value="PROTEIN SPINSTER"/>
    <property type="match status" value="1"/>
</dbReference>
<dbReference type="Proteomes" id="UP000005239">
    <property type="component" value="Unassembled WGS sequence"/>
</dbReference>
<evidence type="ECO:0000256" key="4">
    <source>
        <dbReference type="ARBA" id="ARBA00022989"/>
    </source>
</evidence>
<evidence type="ECO:0000313" key="7">
    <source>
        <dbReference type="EnsemblMetazoa" id="PPA26580.1"/>
    </source>
</evidence>
<dbReference type="Pfam" id="PF07690">
    <property type="entry name" value="MFS_1"/>
    <property type="match status" value="1"/>
</dbReference>
<dbReference type="InterPro" id="IPR011701">
    <property type="entry name" value="MFS"/>
</dbReference>
<dbReference type="PANTHER" id="PTHR23505">
    <property type="entry name" value="SPINSTER"/>
    <property type="match status" value="1"/>
</dbReference>
<protein>
    <submittedName>
        <fullName evidence="7">Membrane transporter</fullName>
    </submittedName>
</protein>
<dbReference type="InterPro" id="IPR020846">
    <property type="entry name" value="MFS_dom"/>
</dbReference>
<keyword evidence="4" id="KW-1133">Transmembrane helix</keyword>